<proteinExistence type="predicted"/>
<evidence type="ECO:0000313" key="2">
    <source>
        <dbReference type="Proteomes" id="UP000316626"/>
    </source>
</evidence>
<dbReference type="AlphaFoldDB" id="A0A544TNY3"/>
<name>A0A544TNY3_9BACI</name>
<dbReference type="RefSeq" id="WP_142643272.1">
    <property type="nucleotide sequence ID" value="NZ_VDGI01000016.1"/>
</dbReference>
<dbReference type="EMBL" id="VDGI01000016">
    <property type="protein sequence ID" value="TQR19161.1"/>
    <property type="molecule type" value="Genomic_DNA"/>
</dbReference>
<comment type="caution">
    <text evidence="1">The sequence shown here is derived from an EMBL/GenBank/DDBJ whole genome shotgun (WGS) entry which is preliminary data.</text>
</comment>
<keyword evidence="2" id="KW-1185">Reference proteome</keyword>
<dbReference type="OrthoDB" id="1902160at2"/>
<evidence type="ECO:0000313" key="1">
    <source>
        <dbReference type="EMBL" id="TQR19161.1"/>
    </source>
</evidence>
<protein>
    <recommendedName>
        <fullName evidence="3">Glycosyltransferase family 2 protein</fullName>
    </recommendedName>
</protein>
<accession>A0A544TNY3</accession>
<sequence length="239" mass="27625">MQTALLTVTHDISGKNIELYTELKSELEGLYSEIFITISDESSLELIKVIEESNFKVKIIPKNGAAHARREVLKFGLEGNSKYFHYCDFDRILTWGKYYLNELKTVVLDVPNYDYQILGRSDRAIKTHPIEWIETEKITNKIFSLEFGRDVDITSGSCSFSKESAEYINGYSKEKMTDSEWAMIIARIAKLQVDYKTVEGLEYHEEINSVDKEISDSDKWLRRLELSLIISRASMYTGK</sequence>
<reference evidence="1 2" key="1">
    <citation type="submission" date="2019-06" db="EMBL/GenBank/DDBJ databases">
        <title>Psychrobacillus vulpis sp. nov., a new species isolated from feces of a red fox that inhabits in The Tablas de Daimiel Natural Park, Albacete, Spain.</title>
        <authorList>
            <person name="Rodriguez M."/>
            <person name="Reina J.C."/>
            <person name="Bejar V."/>
            <person name="Llamas I."/>
        </authorList>
    </citation>
    <scope>NUCLEOTIDE SEQUENCE [LARGE SCALE GENOMIC DNA]</scope>
    <source>
        <strain evidence="1 2">Z8</strain>
    </source>
</reference>
<evidence type="ECO:0008006" key="3">
    <source>
        <dbReference type="Google" id="ProtNLM"/>
    </source>
</evidence>
<dbReference type="Proteomes" id="UP000316626">
    <property type="component" value="Unassembled WGS sequence"/>
</dbReference>
<organism evidence="1 2">
    <name type="scientific">Psychrobacillus vulpis</name>
    <dbReference type="NCBI Taxonomy" id="2325572"/>
    <lineage>
        <taxon>Bacteria</taxon>
        <taxon>Bacillati</taxon>
        <taxon>Bacillota</taxon>
        <taxon>Bacilli</taxon>
        <taxon>Bacillales</taxon>
        <taxon>Bacillaceae</taxon>
        <taxon>Psychrobacillus</taxon>
    </lineage>
</organism>
<gene>
    <name evidence="1" type="ORF">FG384_14240</name>
</gene>